<name>A0A084WQM8_ANOSI</name>
<sequence length="85" mass="9582">MWTKKAKPTWRSSAPFHPVRPTRRTPGSKAIAPIVRLPVSSTSSSHRRPEMDERWGMGGHFRHQPGRLAKRLGGQFPNGTFFDCG</sequence>
<dbReference type="EMBL" id="ATLV01025640">
    <property type="status" value="NOT_ANNOTATED_CDS"/>
    <property type="molecule type" value="Genomic_DNA"/>
</dbReference>
<reference evidence="3" key="2">
    <citation type="submission" date="2020-05" db="UniProtKB">
        <authorList>
            <consortium name="EnsemblMetazoa"/>
        </authorList>
    </citation>
    <scope>IDENTIFICATION</scope>
</reference>
<dbReference type="VEuPathDB" id="VectorBase:ASIC020770"/>
<keyword evidence="4" id="KW-1185">Reference proteome</keyword>
<organism evidence="2">
    <name type="scientific">Anopheles sinensis</name>
    <name type="common">Mosquito</name>
    <dbReference type="NCBI Taxonomy" id="74873"/>
    <lineage>
        <taxon>Eukaryota</taxon>
        <taxon>Metazoa</taxon>
        <taxon>Ecdysozoa</taxon>
        <taxon>Arthropoda</taxon>
        <taxon>Hexapoda</taxon>
        <taxon>Insecta</taxon>
        <taxon>Pterygota</taxon>
        <taxon>Neoptera</taxon>
        <taxon>Endopterygota</taxon>
        <taxon>Diptera</taxon>
        <taxon>Nematocera</taxon>
        <taxon>Culicoidea</taxon>
        <taxon>Culicidae</taxon>
        <taxon>Anophelinae</taxon>
        <taxon>Anopheles</taxon>
    </lineage>
</organism>
<dbReference type="Proteomes" id="UP000030765">
    <property type="component" value="Unassembled WGS sequence"/>
</dbReference>
<feature type="region of interest" description="Disordered" evidence="1">
    <location>
        <begin position="1"/>
        <end position="62"/>
    </location>
</feature>
<reference evidence="2 4" key="1">
    <citation type="journal article" date="2014" name="BMC Genomics">
        <title>Genome sequence of Anopheles sinensis provides insight into genetics basis of mosquito competence for malaria parasites.</title>
        <authorList>
            <person name="Zhou D."/>
            <person name="Zhang D."/>
            <person name="Ding G."/>
            <person name="Shi L."/>
            <person name="Hou Q."/>
            <person name="Ye Y."/>
            <person name="Xu Y."/>
            <person name="Zhou H."/>
            <person name="Xiong C."/>
            <person name="Li S."/>
            <person name="Yu J."/>
            <person name="Hong S."/>
            <person name="Yu X."/>
            <person name="Zou P."/>
            <person name="Chen C."/>
            <person name="Chang X."/>
            <person name="Wang W."/>
            <person name="Lv Y."/>
            <person name="Sun Y."/>
            <person name="Ma L."/>
            <person name="Shen B."/>
            <person name="Zhu C."/>
        </authorList>
    </citation>
    <scope>NUCLEOTIDE SEQUENCE [LARGE SCALE GENOMIC DNA]</scope>
</reference>
<dbReference type="AlphaFoldDB" id="A0A084WQM8"/>
<proteinExistence type="predicted"/>
<dbReference type="EnsemblMetazoa" id="ASIC020770-RA">
    <property type="protein sequence ID" value="ASIC020770-PA"/>
    <property type="gene ID" value="ASIC020770"/>
</dbReference>
<accession>A0A084WQM8</accession>
<gene>
    <name evidence="2" type="ORF">ZHAS_00020770</name>
</gene>
<evidence type="ECO:0000313" key="2">
    <source>
        <dbReference type="EMBL" id="KFB52522.1"/>
    </source>
</evidence>
<protein>
    <submittedName>
        <fullName evidence="2 3">Nef-associated protein 1</fullName>
    </submittedName>
</protein>
<dbReference type="EMBL" id="KE525396">
    <property type="protein sequence ID" value="KFB52522.1"/>
    <property type="molecule type" value="Genomic_DNA"/>
</dbReference>
<evidence type="ECO:0000313" key="4">
    <source>
        <dbReference type="Proteomes" id="UP000030765"/>
    </source>
</evidence>
<evidence type="ECO:0000256" key="1">
    <source>
        <dbReference type="SAM" id="MobiDB-lite"/>
    </source>
</evidence>
<evidence type="ECO:0000313" key="3">
    <source>
        <dbReference type="EnsemblMetazoa" id="ASIC020770-PA"/>
    </source>
</evidence>